<keyword evidence="2 6" id="KW-1003">Cell membrane</keyword>
<keyword evidence="5 6" id="KW-0472">Membrane</keyword>
<feature type="binding site" evidence="7">
    <location>
        <position position="453"/>
    </location>
    <ligand>
        <name>Mn(2+)</name>
        <dbReference type="ChEBI" id="CHEBI:29035"/>
        <label>2</label>
    </ligand>
</feature>
<feature type="binding site" evidence="7">
    <location>
        <position position="355"/>
    </location>
    <ligand>
        <name>Mn(2+)</name>
        <dbReference type="ChEBI" id="CHEBI:29035"/>
        <label>1</label>
    </ligand>
</feature>
<dbReference type="GO" id="GO:0003676">
    <property type="term" value="F:nucleic acid binding"/>
    <property type="evidence" value="ECO:0007669"/>
    <property type="project" value="UniProtKB-UniRule"/>
</dbReference>
<feature type="binding site" evidence="7">
    <location>
        <position position="508"/>
    </location>
    <ligand>
        <name>Mn(2+)</name>
        <dbReference type="ChEBI" id="CHEBI:29035"/>
        <label>2</label>
    </ligand>
</feature>
<evidence type="ECO:0000256" key="5">
    <source>
        <dbReference type="ARBA" id="ARBA00023136"/>
    </source>
</evidence>
<dbReference type="GO" id="GO:0005886">
    <property type="term" value="C:plasma membrane"/>
    <property type="evidence" value="ECO:0007669"/>
    <property type="project" value="UniProtKB-SubCell"/>
</dbReference>
<reference evidence="11 12" key="1">
    <citation type="journal article" date="2012" name="PLoS ONE">
        <title>The purine-utilizing bacterium Clostridium acidurici 9a: a genome-guided metabolic reconsideration.</title>
        <authorList>
            <person name="Hartwich K."/>
            <person name="Poehlein A."/>
            <person name="Daniel R."/>
        </authorList>
    </citation>
    <scope>NUCLEOTIDE SEQUENCE [LARGE SCALE GENOMIC DNA]</scope>
    <source>
        <strain evidence="12">ATCC 7906 / DSM 604 / BCRC 14475 / CIP 104303 / KCTC 5404 / NCIMB 10678 / 9a</strain>
    </source>
</reference>
<dbReference type="Pfam" id="PF01368">
    <property type="entry name" value="DHH"/>
    <property type="match status" value="1"/>
</dbReference>
<proteinExistence type="inferred from homology"/>
<dbReference type="Pfam" id="PF02272">
    <property type="entry name" value="DHHA1"/>
    <property type="match status" value="1"/>
</dbReference>
<dbReference type="InterPro" id="IPR014528">
    <property type="entry name" value="GdpP/PdeA"/>
</dbReference>
<dbReference type="GO" id="GO:0046872">
    <property type="term" value="F:metal ion binding"/>
    <property type="evidence" value="ECO:0007669"/>
    <property type="project" value="UniProtKB-KW"/>
</dbReference>
<evidence type="ECO:0000313" key="12">
    <source>
        <dbReference type="Proteomes" id="UP000006094"/>
    </source>
</evidence>
<comment type="catalytic activity">
    <reaction evidence="6">
        <text>3',3'-c-di-AMP + H2O = 5'-O-phosphonoadenylyl-(3'-&gt;5')-adenosine + H(+)</text>
        <dbReference type="Rhea" id="RHEA:54420"/>
        <dbReference type="ChEBI" id="CHEBI:15377"/>
        <dbReference type="ChEBI" id="CHEBI:15378"/>
        <dbReference type="ChEBI" id="CHEBI:71500"/>
        <dbReference type="ChEBI" id="CHEBI:138171"/>
    </reaction>
</comment>
<dbReference type="Pfam" id="PF21370">
    <property type="entry name" value="PAS_GdpP"/>
    <property type="match status" value="1"/>
</dbReference>
<organism evidence="11 12">
    <name type="scientific">Gottschalkia acidurici (strain ATCC 7906 / DSM 604 / BCRC 14475 / CIP 104303 / KCTC 5404 / NCIMB 10678 / 9a)</name>
    <name type="common">Clostridium acidurici</name>
    <dbReference type="NCBI Taxonomy" id="1128398"/>
    <lineage>
        <taxon>Bacteria</taxon>
        <taxon>Bacillati</taxon>
        <taxon>Bacillota</taxon>
        <taxon>Tissierellia</taxon>
        <taxon>Tissierellales</taxon>
        <taxon>Gottschalkiaceae</taxon>
        <taxon>Gottschalkia</taxon>
    </lineage>
</organism>
<dbReference type="Gene3D" id="3.10.310.30">
    <property type="match status" value="1"/>
</dbReference>
<dbReference type="InterPro" id="IPR038763">
    <property type="entry name" value="DHH_sf"/>
</dbReference>
<feature type="coiled-coil region" evidence="8">
    <location>
        <begin position="637"/>
        <end position="664"/>
    </location>
</feature>
<keyword evidence="7" id="KW-0479">Metal-binding</keyword>
<dbReference type="GO" id="GO:0016787">
    <property type="term" value="F:hydrolase activity"/>
    <property type="evidence" value="ECO:0007669"/>
    <property type="project" value="UniProtKB-UniRule"/>
</dbReference>
<comment type="cofactor">
    <cofactor evidence="7">
        <name>Mn(2+)</name>
        <dbReference type="ChEBI" id="CHEBI:29035"/>
    </cofactor>
    <text evidence="7">For phosphodiesterase activity, probably binds 2 Mn(2+) per subunit.</text>
</comment>
<keyword evidence="4 9" id="KW-1133">Transmembrane helix</keyword>
<dbReference type="InterPro" id="IPR003156">
    <property type="entry name" value="DHHA1_dom"/>
</dbReference>
<dbReference type="Proteomes" id="UP000006094">
    <property type="component" value="Chromosome"/>
</dbReference>
<dbReference type="PROSITE" id="PS50887">
    <property type="entry name" value="GGDEF"/>
    <property type="match status" value="1"/>
</dbReference>
<dbReference type="InterPro" id="IPR000014">
    <property type="entry name" value="PAS"/>
</dbReference>
<evidence type="ECO:0000256" key="7">
    <source>
        <dbReference type="PIRSR" id="PIRSR026583-50"/>
    </source>
</evidence>
<feature type="transmembrane region" description="Helical" evidence="9">
    <location>
        <begin position="12"/>
        <end position="28"/>
    </location>
</feature>
<dbReference type="SUPFAM" id="SSF64182">
    <property type="entry name" value="DHH phosphoesterases"/>
    <property type="match status" value="1"/>
</dbReference>
<evidence type="ECO:0000256" key="9">
    <source>
        <dbReference type="SAM" id="Phobius"/>
    </source>
</evidence>
<evidence type="ECO:0000313" key="11">
    <source>
        <dbReference type="EMBL" id="AFS79841.1"/>
    </source>
</evidence>
<name>K0B5R5_GOTA9</name>
<comment type="similarity">
    <text evidence="6">Belongs to the GdpP/PdeA phosphodiesterase family.</text>
</comment>
<feature type="binding site" evidence="7">
    <location>
        <position position="359"/>
    </location>
    <ligand>
        <name>Mn(2+)</name>
        <dbReference type="ChEBI" id="CHEBI:29035"/>
        <label>1</label>
    </ligand>
</feature>
<dbReference type="InterPro" id="IPR051319">
    <property type="entry name" value="Oligoribo/pAp-PDE_c-di-AMP_PDE"/>
</dbReference>
<evidence type="ECO:0000256" key="1">
    <source>
        <dbReference type="ARBA" id="ARBA00004651"/>
    </source>
</evidence>
<dbReference type="PANTHER" id="PTHR47618:SF2">
    <property type="entry name" value="CYCLIC-DI-AMP PHOSPHODIESTERASE GDPP"/>
    <property type="match status" value="1"/>
</dbReference>
<keyword evidence="12" id="KW-1185">Reference proteome</keyword>
<feature type="binding site" evidence="7">
    <location>
        <position position="429"/>
    </location>
    <ligand>
        <name>Mn(2+)</name>
        <dbReference type="ChEBI" id="CHEBI:29035"/>
        <label>2</label>
    </ligand>
</feature>
<dbReference type="GO" id="GO:0106409">
    <property type="term" value="F:cyclic-di-AMP phosphodiesterase activity"/>
    <property type="evidence" value="ECO:0007669"/>
    <property type="project" value="RHEA"/>
</dbReference>
<gene>
    <name evidence="11" type="ordered locus">Curi_c28540</name>
</gene>
<dbReference type="KEGG" id="cad:Curi_c28540"/>
<dbReference type="eggNOG" id="COG3887">
    <property type="taxonomic scope" value="Bacteria"/>
</dbReference>
<evidence type="ECO:0000259" key="10">
    <source>
        <dbReference type="PROSITE" id="PS50887"/>
    </source>
</evidence>
<evidence type="ECO:0000256" key="8">
    <source>
        <dbReference type="SAM" id="Coils"/>
    </source>
</evidence>
<dbReference type="EMBL" id="CP003326">
    <property type="protein sequence ID" value="AFS79841.1"/>
    <property type="molecule type" value="Genomic_DNA"/>
</dbReference>
<comment type="function">
    <text evidence="6">Has phosphodiesterase (PDE) activity against cyclic-di-AMP (c-di-AMP).</text>
</comment>
<dbReference type="Gene3D" id="3.90.1640.10">
    <property type="entry name" value="inorganic pyrophosphatase (n-terminal core)"/>
    <property type="match status" value="1"/>
</dbReference>
<evidence type="ECO:0000256" key="3">
    <source>
        <dbReference type="ARBA" id="ARBA00022692"/>
    </source>
</evidence>
<protein>
    <recommendedName>
        <fullName evidence="6">Cyclic-di-AMP phosphodiesterase</fullName>
        <ecNumber evidence="6">3.1.4.-</ecNumber>
    </recommendedName>
</protein>
<keyword evidence="3 9" id="KW-0812">Transmembrane</keyword>
<keyword evidence="7" id="KW-0464">Manganese</keyword>
<accession>K0B5R5</accession>
<keyword evidence="6" id="KW-0378">Hydrolase</keyword>
<dbReference type="PATRIC" id="fig|1128398.3.peg.2943"/>
<feature type="binding site" evidence="7">
    <location>
        <position position="429"/>
    </location>
    <ligand>
        <name>Mn(2+)</name>
        <dbReference type="ChEBI" id="CHEBI:29035"/>
        <label>1</label>
    </ligand>
</feature>
<dbReference type="OrthoDB" id="9759476at2"/>
<dbReference type="AlphaFoldDB" id="K0B5R5"/>
<dbReference type="FunFam" id="3.90.1640.10:FF:000002">
    <property type="entry name" value="Cyclic-di-AMP phosphodiesterase"/>
    <property type="match status" value="1"/>
</dbReference>
<feature type="domain" description="GGDEF" evidence="10">
    <location>
        <begin position="184"/>
        <end position="312"/>
    </location>
</feature>
<dbReference type="RefSeq" id="WP_014968975.1">
    <property type="nucleotide sequence ID" value="NC_018664.1"/>
</dbReference>
<sequence>MKKGSLLTDYRFYIVMLAFVISILSMKYSYNEGLLGIVIIILVLYLYEIKINRNRELSKYIEKRNKEIDIATHYAIGNMPTPLIMIDNNDEIVWYNYKSSEMFKNKEMINESIYEIIPEIDLKDINISKENIPIQVTHKSRTYDVLYNMANISESSDNKIKYMIMLYFIDRTEYIDLQCKYVGERVDIGFIYIDNYEELMSDTDEIYKSSVLAEIDKRLNKLAKRVNGFIKKTDRNKYLIVFENRYFNILENDKFEILDEIRHIDLGNKIPVTLSIGIGIGGKVLSDTYEYARGAMDIALGRGGDQAVVKDVDELSFYGGKIKTLEKRTKVKARVISYALKQLINQSEVVLIMGHRIGDMDSFGASIGIYRAVKNKKKRCYIVLNDVNLSIKNIYEEFKKEQPDYLEDIVTYDQIKNMSYKSSICIVVDTHMPEHTEVPAILNKVDKVAVIDHHRRGASFIEDPILTYVEPYASSTSELVTELLYYIEENIYMTKFDADALLAGIAVDTKNFAVNTGVRTFEAASFLRKKGADTLKVRQLFKNDIDTFILKGEIIKNINIFKEGIAISKLEKDTDGGILVAAQVADELLNIQGIVASFVLAKNGDKVHISGRSTDDINVQFIMEKVGGGGHMTVAGAKIENATIQQAEEKLKKAIIEYLEEGEK</sequence>
<dbReference type="HOGENOM" id="CLU_018278_0_0_9"/>
<dbReference type="Gene3D" id="3.30.450.20">
    <property type="entry name" value="PAS domain"/>
    <property type="match status" value="1"/>
</dbReference>
<dbReference type="InterPro" id="IPR049553">
    <property type="entry name" value="GdpP-like_PAS"/>
</dbReference>
<dbReference type="STRING" id="1128398.Curi_c28540"/>
<feature type="binding site" evidence="7">
    <location>
        <position position="361"/>
    </location>
    <ligand>
        <name>Mn(2+)</name>
        <dbReference type="ChEBI" id="CHEBI:29035"/>
        <label>2</label>
    </ligand>
</feature>
<dbReference type="Pfam" id="PF24898">
    <property type="entry name" value="GGDEF_GdpP"/>
    <property type="match status" value="1"/>
</dbReference>
<keyword evidence="8" id="KW-0175">Coiled coil</keyword>
<evidence type="ECO:0000256" key="6">
    <source>
        <dbReference type="PIRNR" id="PIRNR026583"/>
    </source>
</evidence>
<dbReference type="InterPro" id="IPR001667">
    <property type="entry name" value="DDH_dom"/>
</dbReference>
<dbReference type="PANTHER" id="PTHR47618">
    <property type="entry name" value="BIFUNCTIONAL OLIGORIBONUCLEASE AND PAP PHOSPHATASE NRNA"/>
    <property type="match status" value="1"/>
</dbReference>
<evidence type="ECO:0000256" key="2">
    <source>
        <dbReference type="ARBA" id="ARBA00022475"/>
    </source>
</evidence>
<dbReference type="PIRSF" id="PIRSF026583">
    <property type="entry name" value="YybT"/>
    <property type="match status" value="1"/>
</dbReference>
<dbReference type="CDD" id="cd00130">
    <property type="entry name" value="PAS"/>
    <property type="match status" value="1"/>
</dbReference>
<dbReference type="EC" id="3.1.4.-" evidence="6"/>
<comment type="subcellular location">
    <subcellularLocation>
        <location evidence="1">Cell membrane</location>
        <topology evidence="1">Multi-pass membrane protein</topology>
    </subcellularLocation>
</comment>
<dbReference type="InterPro" id="IPR000160">
    <property type="entry name" value="GGDEF_dom"/>
</dbReference>
<evidence type="ECO:0000256" key="4">
    <source>
        <dbReference type="ARBA" id="ARBA00022989"/>
    </source>
</evidence>